<dbReference type="InterPro" id="IPR036388">
    <property type="entry name" value="WH-like_DNA-bd_sf"/>
</dbReference>
<dbReference type="OrthoDB" id="9785745at2"/>
<dbReference type="AlphaFoldDB" id="A0A4R2EU17"/>
<organism evidence="6 7">
    <name type="scientific">Acetobacteroides hydrogenigenes</name>
    <dbReference type="NCBI Taxonomy" id="979970"/>
    <lineage>
        <taxon>Bacteria</taxon>
        <taxon>Pseudomonadati</taxon>
        <taxon>Bacteroidota</taxon>
        <taxon>Bacteroidia</taxon>
        <taxon>Bacteroidales</taxon>
        <taxon>Rikenellaceae</taxon>
        <taxon>Acetobacteroides</taxon>
    </lineage>
</organism>
<keyword evidence="4" id="KW-0804">Transcription</keyword>
<keyword evidence="3 6" id="KW-0238">DNA-binding</keyword>
<evidence type="ECO:0000256" key="3">
    <source>
        <dbReference type="ARBA" id="ARBA00023125"/>
    </source>
</evidence>
<dbReference type="GO" id="GO:0003700">
    <property type="term" value="F:DNA-binding transcription factor activity"/>
    <property type="evidence" value="ECO:0007669"/>
    <property type="project" value="InterPro"/>
</dbReference>
<name>A0A4R2EU17_9BACT</name>
<dbReference type="PANTHER" id="PTHR30126">
    <property type="entry name" value="HTH-TYPE TRANSCRIPTIONAL REGULATOR"/>
    <property type="match status" value="1"/>
</dbReference>
<dbReference type="InterPro" id="IPR000847">
    <property type="entry name" value="LysR_HTH_N"/>
</dbReference>
<evidence type="ECO:0000313" key="6">
    <source>
        <dbReference type="EMBL" id="TCN72115.1"/>
    </source>
</evidence>
<dbReference type="PROSITE" id="PS50931">
    <property type="entry name" value="HTH_LYSR"/>
    <property type="match status" value="1"/>
</dbReference>
<gene>
    <name evidence="6" type="ORF">CLV25_10278</name>
</gene>
<dbReference type="SUPFAM" id="SSF46785">
    <property type="entry name" value="Winged helix' DNA-binding domain"/>
    <property type="match status" value="1"/>
</dbReference>
<comment type="similarity">
    <text evidence="1">Belongs to the LysR transcriptional regulatory family.</text>
</comment>
<dbReference type="InterPro" id="IPR005119">
    <property type="entry name" value="LysR_subst-bd"/>
</dbReference>
<dbReference type="RefSeq" id="WP_131838184.1">
    <property type="nucleotide sequence ID" value="NZ_SLWB01000002.1"/>
</dbReference>
<sequence length="295" mass="32854">MLDFKIKVFYSAATSLSFTRAAHDNHISQPAVSKAIRQLEQQLGHSLFERNGSRLALTSAGVLYREHVEKVILEEKQLLFDLGMLTNQHMGSFTLGASTTISQYIIPKILLQFSGNYPRLEVKLLSGNTNDIEQAALAKTIDLGIVEGLTHRSGLRYIPFREDRLRVVCHRSNPLYSRGSITLELLKTQPLILRENGSGTLEVIEHSLRGCGMRISDLNVKLYLGSTESIKNALEAGTCIAILSEETIKNELRDGSFRLLQLAEVEFNRTLCFILPHGVAAGIAESFIQFALLKQ</sequence>
<evidence type="ECO:0000256" key="2">
    <source>
        <dbReference type="ARBA" id="ARBA00023015"/>
    </source>
</evidence>
<keyword evidence="7" id="KW-1185">Reference proteome</keyword>
<dbReference type="Proteomes" id="UP000294830">
    <property type="component" value="Unassembled WGS sequence"/>
</dbReference>
<dbReference type="Gene3D" id="1.10.10.10">
    <property type="entry name" value="Winged helix-like DNA-binding domain superfamily/Winged helix DNA-binding domain"/>
    <property type="match status" value="1"/>
</dbReference>
<dbReference type="PANTHER" id="PTHR30126:SF39">
    <property type="entry name" value="HTH-TYPE TRANSCRIPTIONAL REGULATOR CYSL"/>
    <property type="match status" value="1"/>
</dbReference>
<dbReference type="SUPFAM" id="SSF53850">
    <property type="entry name" value="Periplasmic binding protein-like II"/>
    <property type="match status" value="1"/>
</dbReference>
<dbReference type="CDD" id="cd08420">
    <property type="entry name" value="PBP2_CysL_like"/>
    <property type="match status" value="1"/>
</dbReference>
<proteinExistence type="inferred from homology"/>
<evidence type="ECO:0000256" key="1">
    <source>
        <dbReference type="ARBA" id="ARBA00009437"/>
    </source>
</evidence>
<dbReference type="PRINTS" id="PR00039">
    <property type="entry name" value="HTHLYSR"/>
</dbReference>
<comment type="caution">
    <text evidence="6">The sequence shown here is derived from an EMBL/GenBank/DDBJ whole genome shotgun (WGS) entry which is preliminary data.</text>
</comment>
<dbReference type="Pfam" id="PF03466">
    <property type="entry name" value="LysR_substrate"/>
    <property type="match status" value="1"/>
</dbReference>
<evidence type="ECO:0000259" key="5">
    <source>
        <dbReference type="PROSITE" id="PS50931"/>
    </source>
</evidence>
<accession>A0A4R2EU17</accession>
<dbReference type="Gene3D" id="3.40.190.290">
    <property type="match status" value="1"/>
</dbReference>
<protein>
    <submittedName>
        <fullName evidence="6">DNA-binding transcriptional LysR family regulator</fullName>
    </submittedName>
</protein>
<dbReference type="Pfam" id="PF00126">
    <property type="entry name" value="HTH_1"/>
    <property type="match status" value="1"/>
</dbReference>
<evidence type="ECO:0000313" key="7">
    <source>
        <dbReference type="Proteomes" id="UP000294830"/>
    </source>
</evidence>
<evidence type="ECO:0000256" key="4">
    <source>
        <dbReference type="ARBA" id="ARBA00023163"/>
    </source>
</evidence>
<dbReference type="EMBL" id="SLWB01000002">
    <property type="protein sequence ID" value="TCN72115.1"/>
    <property type="molecule type" value="Genomic_DNA"/>
</dbReference>
<dbReference type="FunFam" id="1.10.10.10:FF:000001">
    <property type="entry name" value="LysR family transcriptional regulator"/>
    <property type="match status" value="1"/>
</dbReference>
<dbReference type="GO" id="GO:0000976">
    <property type="term" value="F:transcription cis-regulatory region binding"/>
    <property type="evidence" value="ECO:0007669"/>
    <property type="project" value="TreeGrafter"/>
</dbReference>
<feature type="domain" description="HTH lysR-type" evidence="5">
    <location>
        <begin position="1"/>
        <end position="58"/>
    </location>
</feature>
<dbReference type="InterPro" id="IPR036390">
    <property type="entry name" value="WH_DNA-bd_sf"/>
</dbReference>
<reference evidence="6 7" key="1">
    <citation type="submission" date="2019-03" db="EMBL/GenBank/DDBJ databases">
        <title>Genomic Encyclopedia of Archaeal and Bacterial Type Strains, Phase II (KMG-II): from individual species to whole genera.</title>
        <authorList>
            <person name="Goeker M."/>
        </authorList>
    </citation>
    <scope>NUCLEOTIDE SEQUENCE [LARGE SCALE GENOMIC DNA]</scope>
    <source>
        <strain evidence="6 7">RL-C</strain>
    </source>
</reference>
<keyword evidence="2" id="KW-0805">Transcription regulation</keyword>